<dbReference type="PANTHER" id="PTHR46268">
    <property type="entry name" value="STRESS RESPONSE PROTEIN NHAX"/>
    <property type="match status" value="1"/>
</dbReference>
<evidence type="ECO:0000313" key="4">
    <source>
        <dbReference type="Proteomes" id="UP001056855"/>
    </source>
</evidence>
<name>A0A9E7N6B4_9EURY</name>
<dbReference type="KEGG" id="sawl:NGM29_12105"/>
<proteinExistence type="inferred from homology"/>
<gene>
    <name evidence="3" type="ORF">NGM29_12105</name>
</gene>
<dbReference type="InterPro" id="IPR006015">
    <property type="entry name" value="Universal_stress_UspA"/>
</dbReference>
<dbReference type="SUPFAM" id="SSF52402">
    <property type="entry name" value="Adenine nucleotide alpha hydrolases-like"/>
    <property type="match status" value="1"/>
</dbReference>
<dbReference type="InterPro" id="IPR006016">
    <property type="entry name" value="UspA"/>
</dbReference>
<feature type="domain" description="UspA" evidence="2">
    <location>
        <begin position="1"/>
        <end position="139"/>
    </location>
</feature>
<evidence type="ECO:0000313" key="3">
    <source>
        <dbReference type="EMBL" id="UTF52532.1"/>
    </source>
</evidence>
<dbReference type="GeneID" id="73290801"/>
<dbReference type="InterPro" id="IPR014729">
    <property type="entry name" value="Rossmann-like_a/b/a_fold"/>
</dbReference>
<keyword evidence="4" id="KW-1185">Reference proteome</keyword>
<comment type="similarity">
    <text evidence="1">Belongs to the universal stress protein A family.</text>
</comment>
<reference evidence="3" key="1">
    <citation type="submission" date="2022-06" db="EMBL/GenBank/DDBJ databases">
        <title>Diverse halophilic archaea isolated from saline environments.</title>
        <authorList>
            <person name="Cui H.-L."/>
        </authorList>
    </citation>
    <scope>NUCLEOTIDE SEQUENCE</scope>
    <source>
        <strain evidence="3">WLHS1</strain>
    </source>
</reference>
<dbReference type="Proteomes" id="UP001056855">
    <property type="component" value="Chromosome"/>
</dbReference>
<dbReference type="CDD" id="cd00293">
    <property type="entry name" value="USP-like"/>
    <property type="match status" value="1"/>
</dbReference>
<evidence type="ECO:0000256" key="1">
    <source>
        <dbReference type="ARBA" id="ARBA00008791"/>
    </source>
</evidence>
<dbReference type="PRINTS" id="PR01438">
    <property type="entry name" value="UNVRSLSTRESS"/>
</dbReference>
<dbReference type="PANTHER" id="PTHR46268:SF24">
    <property type="entry name" value="UNIVERSAL STRESS PROTEIN"/>
    <property type="match status" value="1"/>
</dbReference>
<dbReference type="Pfam" id="PF00582">
    <property type="entry name" value="Usp"/>
    <property type="match status" value="1"/>
</dbReference>
<accession>A0A9E7N6B4</accession>
<sequence>MISRVLVPVDDSEMAEHALEHALEVYPNAEVTVLHVVGEPSPMWGEAAGLALADDLEAAAEACAEPVLERAAVIAADHGREITTTVQLGHPARAIVNQAEDYDVVVLGSHGGSLVDRVIVGNVAETVFRRSPVPVTVVR</sequence>
<dbReference type="Gene3D" id="3.40.50.620">
    <property type="entry name" value="HUPs"/>
    <property type="match status" value="1"/>
</dbReference>
<dbReference type="AlphaFoldDB" id="A0A9E7N6B4"/>
<dbReference type="EMBL" id="CP100355">
    <property type="protein sequence ID" value="UTF52532.1"/>
    <property type="molecule type" value="Genomic_DNA"/>
</dbReference>
<evidence type="ECO:0000259" key="2">
    <source>
        <dbReference type="Pfam" id="PF00582"/>
    </source>
</evidence>
<protein>
    <submittedName>
        <fullName evidence="3">Universal stress protein</fullName>
    </submittedName>
</protein>
<organism evidence="3 4">
    <name type="scientific">Natronosalvus rutilus</name>
    <dbReference type="NCBI Taxonomy" id="2953753"/>
    <lineage>
        <taxon>Archaea</taxon>
        <taxon>Methanobacteriati</taxon>
        <taxon>Methanobacteriota</taxon>
        <taxon>Stenosarchaea group</taxon>
        <taxon>Halobacteria</taxon>
        <taxon>Halobacteriales</taxon>
        <taxon>Natrialbaceae</taxon>
        <taxon>Natronosalvus</taxon>
    </lineage>
</organism>
<dbReference type="RefSeq" id="WP_254156497.1">
    <property type="nucleotide sequence ID" value="NZ_CP100355.1"/>
</dbReference>